<dbReference type="InterPro" id="IPR023471">
    <property type="entry name" value="CtaG/Cox11_dom_sf"/>
</dbReference>
<gene>
    <name evidence="10" type="primary">ctaG</name>
    <name evidence="12" type="ORF">ACFFJ2_16310</name>
</gene>
<accession>A0ABV6DBD0</accession>
<dbReference type="InterPro" id="IPR007533">
    <property type="entry name" value="Cyt_c_oxidase_assmbl_CtaG"/>
</dbReference>
<protein>
    <recommendedName>
        <fullName evidence="4 10">Cytochrome c oxidase assembly protein CtaG</fullName>
    </recommendedName>
</protein>
<name>A0ABV6DBD0_9HYPH</name>
<dbReference type="Gene3D" id="2.60.370.10">
    <property type="entry name" value="Ctag/Cox11"/>
    <property type="match status" value="1"/>
</dbReference>
<keyword evidence="7 10" id="KW-1133">Transmembrane helix</keyword>
<keyword evidence="13" id="KW-1185">Reference proteome</keyword>
<sequence>MHEQSQKSARSWVALGGKRWTAISLGLLVLAMVGLSFAAVPLYRWFCQVTGYGGTTQVAEAPETRSERRMMVRFDANVASGMPWVFEAPKPVELVLGESGLVAYKARNTTDRPILGTAIYNVVPQQTGSYFNKVECFCFTEQLLMPGEEKEFPVTFFVDPAIEEDPNLDRVTTITLSYTFFDKGPEALKEYMSRHEVRAAELTGAGE</sequence>
<comment type="subcellular location">
    <subcellularLocation>
        <location evidence="2 10">Cell inner membrane</location>
        <topology evidence="2 10">Single-pass type II membrane protein</topology>
        <orientation evidence="2 10">Periplasmic side</orientation>
    </subcellularLocation>
</comment>
<feature type="transmembrane region" description="Helical" evidence="11">
    <location>
        <begin position="20"/>
        <end position="43"/>
    </location>
</feature>
<dbReference type="SUPFAM" id="SSF110111">
    <property type="entry name" value="Ctag/Cox11"/>
    <property type="match status" value="1"/>
</dbReference>
<evidence type="ECO:0000256" key="8">
    <source>
        <dbReference type="ARBA" id="ARBA00023008"/>
    </source>
</evidence>
<dbReference type="PANTHER" id="PTHR21320:SF3">
    <property type="entry name" value="CYTOCHROME C OXIDASE ASSEMBLY PROTEIN COX11, MITOCHONDRIAL-RELATED"/>
    <property type="match status" value="1"/>
</dbReference>
<evidence type="ECO:0000256" key="1">
    <source>
        <dbReference type="ARBA" id="ARBA00004007"/>
    </source>
</evidence>
<keyword evidence="9 10" id="KW-0472">Membrane</keyword>
<keyword evidence="8 10" id="KW-0186">Copper</keyword>
<keyword evidence="5 10" id="KW-0812">Transmembrane</keyword>
<evidence type="ECO:0000256" key="4">
    <source>
        <dbReference type="ARBA" id="ARBA00015384"/>
    </source>
</evidence>
<dbReference type="NCBIfam" id="NF003465">
    <property type="entry name" value="PRK05089.1"/>
    <property type="match status" value="1"/>
</dbReference>
<feature type="topological domain" description="Cytoplasmic" evidence="10">
    <location>
        <begin position="1"/>
        <end position="16"/>
    </location>
</feature>
<keyword evidence="10" id="KW-0997">Cell inner membrane</keyword>
<comment type="similarity">
    <text evidence="3 10">Belongs to the COX11/CtaG family.</text>
</comment>
<evidence type="ECO:0000256" key="5">
    <source>
        <dbReference type="ARBA" id="ARBA00022692"/>
    </source>
</evidence>
<evidence type="ECO:0000256" key="6">
    <source>
        <dbReference type="ARBA" id="ARBA00022968"/>
    </source>
</evidence>
<evidence type="ECO:0000256" key="3">
    <source>
        <dbReference type="ARBA" id="ARBA00009620"/>
    </source>
</evidence>
<dbReference type="Pfam" id="PF04442">
    <property type="entry name" value="CtaG_Cox11"/>
    <property type="match status" value="1"/>
</dbReference>
<evidence type="ECO:0000256" key="9">
    <source>
        <dbReference type="ARBA" id="ARBA00023136"/>
    </source>
</evidence>
<dbReference type="HAMAP" id="MF_00155">
    <property type="entry name" value="CtaG"/>
    <property type="match status" value="1"/>
</dbReference>
<evidence type="ECO:0000256" key="10">
    <source>
        <dbReference type="HAMAP-Rule" id="MF_00155"/>
    </source>
</evidence>
<evidence type="ECO:0000256" key="11">
    <source>
        <dbReference type="SAM" id="Phobius"/>
    </source>
</evidence>
<comment type="function">
    <text evidence="1 10">Exerts its effect at some terminal stage of cytochrome c oxidase synthesis, probably by being involved in the insertion of the copper B into subunit I.</text>
</comment>
<proteinExistence type="inferred from homology"/>
<evidence type="ECO:0000256" key="2">
    <source>
        <dbReference type="ARBA" id="ARBA00004382"/>
    </source>
</evidence>
<evidence type="ECO:0000313" key="12">
    <source>
        <dbReference type="EMBL" id="MFC0209965.1"/>
    </source>
</evidence>
<dbReference type="EMBL" id="JBHLXD010000034">
    <property type="protein sequence ID" value="MFC0209965.1"/>
    <property type="molecule type" value="Genomic_DNA"/>
</dbReference>
<dbReference type="PANTHER" id="PTHR21320">
    <property type="entry name" value="CYTOCHROME C OXIDASE ASSEMBLY PROTEIN COX11-RELATED"/>
    <property type="match status" value="1"/>
</dbReference>
<feature type="topological domain" description="Periplasmic" evidence="10">
    <location>
        <begin position="40"/>
        <end position="207"/>
    </location>
</feature>
<dbReference type="PIRSF" id="PIRSF005413">
    <property type="entry name" value="COX11"/>
    <property type="match status" value="1"/>
</dbReference>
<dbReference type="RefSeq" id="WP_261522535.1">
    <property type="nucleotide sequence ID" value="NZ_JAODNW010000030.1"/>
</dbReference>
<keyword evidence="6 10" id="KW-0735">Signal-anchor</keyword>
<reference evidence="12 13" key="1">
    <citation type="submission" date="2024-09" db="EMBL/GenBank/DDBJ databases">
        <authorList>
            <person name="Sun Q."/>
            <person name="Mori K."/>
        </authorList>
    </citation>
    <scope>NUCLEOTIDE SEQUENCE [LARGE SCALE GENOMIC DNA]</scope>
    <source>
        <strain evidence="12 13">CCM 8543</strain>
    </source>
</reference>
<keyword evidence="10" id="KW-1003">Cell membrane</keyword>
<comment type="caution">
    <text evidence="12">The sequence shown here is derived from an EMBL/GenBank/DDBJ whole genome shotgun (WGS) entry which is preliminary data.</text>
</comment>
<organism evidence="12 13">
    <name type="scientific">Chelativorans intermedius</name>
    <dbReference type="NCBI Taxonomy" id="515947"/>
    <lineage>
        <taxon>Bacteria</taxon>
        <taxon>Pseudomonadati</taxon>
        <taxon>Pseudomonadota</taxon>
        <taxon>Alphaproteobacteria</taxon>
        <taxon>Hyphomicrobiales</taxon>
        <taxon>Phyllobacteriaceae</taxon>
        <taxon>Chelativorans</taxon>
    </lineage>
</organism>
<evidence type="ECO:0000313" key="13">
    <source>
        <dbReference type="Proteomes" id="UP001589755"/>
    </source>
</evidence>
<dbReference type="Proteomes" id="UP001589755">
    <property type="component" value="Unassembled WGS sequence"/>
</dbReference>
<evidence type="ECO:0000256" key="7">
    <source>
        <dbReference type="ARBA" id="ARBA00022989"/>
    </source>
</evidence>